<keyword evidence="5" id="KW-0143">Chaperone</keyword>
<evidence type="ECO:0000313" key="7">
    <source>
        <dbReference type="EMBL" id="OXL15545.1"/>
    </source>
</evidence>
<evidence type="ECO:0000256" key="3">
    <source>
        <dbReference type="ARBA" id="ARBA00022490"/>
    </source>
</evidence>
<sequence>MFTYTHNAAKHYAMINLESNALVADPHKLISMLFEGAVIALNQAEFDIKNDKLTEKFTSISKAIDIILLGLDASLKYESGNKLGENLHMLYQYMAHQLTLANLHNDINRIQEVRHLINELRGAWNAIDPNVNVATMRRTPAANESSAQNFARAL</sequence>
<comment type="caution">
    <text evidence="7">The sequence shown here is derived from an EMBL/GenBank/DDBJ whole genome shotgun (WGS) entry which is preliminary data.</text>
</comment>
<gene>
    <name evidence="7" type="primary">fliS</name>
    <name evidence="7" type="ORF">AOC33_00125</name>
</gene>
<dbReference type="InterPro" id="IPR003713">
    <property type="entry name" value="FliS"/>
</dbReference>
<evidence type="ECO:0000256" key="2">
    <source>
        <dbReference type="ARBA" id="ARBA00008787"/>
    </source>
</evidence>
<dbReference type="Proteomes" id="UP000215188">
    <property type="component" value="Unassembled WGS sequence"/>
</dbReference>
<name>A0A229FU76_9BURK</name>
<dbReference type="Pfam" id="PF02561">
    <property type="entry name" value="FliS"/>
    <property type="match status" value="1"/>
</dbReference>
<evidence type="ECO:0000256" key="4">
    <source>
        <dbReference type="ARBA" id="ARBA00022795"/>
    </source>
</evidence>
<dbReference type="AlphaFoldDB" id="A0A229FU76"/>
<comment type="similarity">
    <text evidence="2 6">Belongs to the FliS family.</text>
</comment>
<keyword evidence="8" id="KW-1185">Reference proteome</keyword>
<dbReference type="PANTHER" id="PTHR34773">
    <property type="entry name" value="FLAGELLAR SECRETION CHAPERONE FLIS"/>
    <property type="match status" value="1"/>
</dbReference>
<keyword evidence="7" id="KW-0966">Cell projection</keyword>
<proteinExistence type="inferred from homology"/>
<dbReference type="PIRSF" id="PIRSF039090">
    <property type="entry name" value="Flis"/>
    <property type="match status" value="1"/>
</dbReference>
<evidence type="ECO:0000256" key="5">
    <source>
        <dbReference type="ARBA" id="ARBA00023186"/>
    </source>
</evidence>
<comment type="subcellular location">
    <subcellularLocation>
        <location evidence="1 6">Cytoplasm</location>
        <location evidence="1 6">Cytosol</location>
    </subcellularLocation>
</comment>
<protein>
    <recommendedName>
        <fullName evidence="6">Flagellar secretion chaperone FliS</fullName>
    </recommendedName>
</protein>
<dbReference type="Gene3D" id="1.20.120.340">
    <property type="entry name" value="Flagellar protein FliS"/>
    <property type="match status" value="1"/>
</dbReference>
<dbReference type="NCBIfam" id="TIGR00208">
    <property type="entry name" value="fliS"/>
    <property type="match status" value="1"/>
</dbReference>
<evidence type="ECO:0000256" key="1">
    <source>
        <dbReference type="ARBA" id="ARBA00004514"/>
    </source>
</evidence>
<evidence type="ECO:0000256" key="6">
    <source>
        <dbReference type="PIRNR" id="PIRNR039090"/>
    </source>
</evidence>
<evidence type="ECO:0000313" key="8">
    <source>
        <dbReference type="Proteomes" id="UP000215188"/>
    </source>
</evidence>
<dbReference type="RefSeq" id="WP_089514584.1">
    <property type="nucleotide sequence ID" value="NZ_NJGG01000001.1"/>
</dbReference>
<dbReference type="SUPFAM" id="SSF101116">
    <property type="entry name" value="Flagellar export chaperone FliS"/>
    <property type="match status" value="1"/>
</dbReference>
<dbReference type="EMBL" id="NJGG01000001">
    <property type="protein sequence ID" value="OXL15545.1"/>
    <property type="molecule type" value="Genomic_DNA"/>
</dbReference>
<reference evidence="7 8" key="1">
    <citation type="submission" date="2017-06" db="EMBL/GenBank/DDBJ databases">
        <title>Reclassification of a Polynucleobacter cosmopolitanus strain isolated from tropical Lake Victoria as Polynucleobacter victoriensis comb. nov.</title>
        <authorList>
            <person name="Hahn M.W."/>
        </authorList>
    </citation>
    <scope>NUCLEOTIDE SEQUENCE [LARGE SCALE GENOMIC DNA]</scope>
    <source>
        <strain evidence="7 8">MWH-MoIso2</strain>
    </source>
</reference>
<dbReference type="InterPro" id="IPR036584">
    <property type="entry name" value="FliS_sf"/>
</dbReference>
<keyword evidence="7" id="KW-0282">Flagellum</keyword>
<dbReference type="GO" id="GO:0044780">
    <property type="term" value="P:bacterial-type flagellum assembly"/>
    <property type="evidence" value="ECO:0007669"/>
    <property type="project" value="InterPro"/>
</dbReference>
<accession>A0A229FU76</accession>
<dbReference type="GO" id="GO:0005829">
    <property type="term" value="C:cytosol"/>
    <property type="evidence" value="ECO:0007669"/>
    <property type="project" value="UniProtKB-SubCell"/>
</dbReference>
<dbReference type="CDD" id="cd16098">
    <property type="entry name" value="FliS"/>
    <property type="match status" value="1"/>
</dbReference>
<dbReference type="PANTHER" id="PTHR34773:SF1">
    <property type="entry name" value="FLAGELLAR SECRETION CHAPERONE FLIS"/>
    <property type="match status" value="1"/>
</dbReference>
<keyword evidence="7" id="KW-0969">Cilium</keyword>
<keyword evidence="4 6" id="KW-1005">Bacterial flagellum biogenesis</keyword>
<organism evidence="7 8">
    <name type="scientific">Polynucleobacter cosmopolitanus</name>
    <dbReference type="NCBI Taxonomy" id="351345"/>
    <lineage>
        <taxon>Bacteria</taxon>
        <taxon>Pseudomonadati</taxon>
        <taxon>Pseudomonadota</taxon>
        <taxon>Betaproteobacteria</taxon>
        <taxon>Burkholderiales</taxon>
        <taxon>Burkholderiaceae</taxon>
        <taxon>Polynucleobacter</taxon>
    </lineage>
</organism>
<dbReference type="OrthoDB" id="9792010at2"/>
<dbReference type="GO" id="GO:0071973">
    <property type="term" value="P:bacterial-type flagellum-dependent cell motility"/>
    <property type="evidence" value="ECO:0007669"/>
    <property type="project" value="TreeGrafter"/>
</dbReference>
<keyword evidence="3 6" id="KW-0963">Cytoplasm</keyword>